<protein>
    <submittedName>
        <fullName evidence="3">Short-chain dehydrogenase</fullName>
    </submittedName>
</protein>
<dbReference type="GO" id="GO:0016491">
    <property type="term" value="F:oxidoreductase activity"/>
    <property type="evidence" value="ECO:0007669"/>
    <property type="project" value="UniProtKB-KW"/>
</dbReference>
<proteinExistence type="inferred from homology"/>
<name>A0A101ND07_9ACTN</name>
<dbReference type="InterPro" id="IPR036291">
    <property type="entry name" value="NAD(P)-bd_dom_sf"/>
</dbReference>
<gene>
    <name evidence="3" type="ORF">AQI94_03310</name>
</gene>
<accession>A0A101ND07</accession>
<evidence type="ECO:0000256" key="1">
    <source>
        <dbReference type="ARBA" id="ARBA00006484"/>
    </source>
</evidence>
<dbReference type="Proteomes" id="UP000053039">
    <property type="component" value="Unassembled WGS sequence"/>
</dbReference>
<dbReference type="PRINTS" id="PR00080">
    <property type="entry name" value="SDRFAMILY"/>
</dbReference>
<dbReference type="Gene3D" id="3.40.50.720">
    <property type="entry name" value="NAD(P)-binding Rossmann-like Domain"/>
    <property type="match status" value="1"/>
</dbReference>
<reference evidence="3 4" key="1">
    <citation type="submission" date="2015-10" db="EMBL/GenBank/DDBJ databases">
        <title>Draft genome sequence of Streptomyces pseudovenezuelae DSM 40212, type strain for the species Streptomyces pseudovenezuelae.</title>
        <authorList>
            <person name="Ruckert C."/>
            <person name="Winkler A."/>
            <person name="Kalinowski J."/>
            <person name="Kampfer P."/>
            <person name="Glaeser S."/>
        </authorList>
    </citation>
    <scope>NUCLEOTIDE SEQUENCE [LARGE SCALE GENOMIC DNA]</scope>
    <source>
        <strain evidence="3 4">DSM 40212</strain>
    </source>
</reference>
<evidence type="ECO:0000256" key="2">
    <source>
        <dbReference type="ARBA" id="ARBA00023002"/>
    </source>
</evidence>
<comment type="caution">
    <text evidence="3">The sequence shown here is derived from an EMBL/GenBank/DDBJ whole genome shotgun (WGS) entry which is preliminary data.</text>
</comment>
<evidence type="ECO:0000313" key="3">
    <source>
        <dbReference type="EMBL" id="KUM90829.1"/>
    </source>
</evidence>
<organism evidence="3 4">
    <name type="scientific">Streptomyces pseudovenezuelae</name>
    <dbReference type="NCBI Taxonomy" id="67350"/>
    <lineage>
        <taxon>Bacteria</taxon>
        <taxon>Bacillati</taxon>
        <taxon>Actinomycetota</taxon>
        <taxon>Actinomycetes</taxon>
        <taxon>Kitasatosporales</taxon>
        <taxon>Streptomycetaceae</taxon>
        <taxon>Streptomyces</taxon>
        <taxon>Streptomyces aurantiacus group</taxon>
    </lineage>
</organism>
<dbReference type="CDD" id="cd05233">
    <property type="entry name" value="SDR_c"/>
    <property type="match status" value="1"/>
</dbReference>
<dbReference type="SUPFAM" id="SSF51735">
    <property type="entry name" value="NAD(P)-binding Rossmann-fold domains"/>
    <property type="match status" value="1"/>
</dbReference>
<dbReference type="OrthoDB" id="9792003at2"/>
<dbReference type="PANTHER" id="PTHR43669:SF3">
    <property type="entry name" value="ALCOHOL DEHYDROGENASE, PUTATIVE (AFU_ORTHOLOGUE AFUA_3G03445)-RELATED"/>
    <property type="match status" value="1"/>
</dbReference>
<dbReference type="AlphaFoldDB" id="A0A101ND07"/>
<dbReference type="EMBL" id="LMWM01000003">
    <property type="protein sequence ID" value="KUM90829.1"/>
    <property type="molecule type" value="Genomic_DNA"/>
</dbReference>
<evidence type="ECO:0000313" key="4">
    <source>
        <dbReference type="Proteomes" id="UP000053039"/>
    </source>
</evidence>
<dbReference type="InterPro" id="IPR002347">
    <property type="entry name" value="SDR_fam"/>
</dbReference>
<sequence length="232" mass="25603">MILMITGTRTGIGKALAEHFLEVGHDVVGCSRRPSTIDHPRYRHHEADLADLGQTKRMFRSVRQEYGKLDALVNNAGTSSMNHFLTTPDEVSRKIFDINFFAVLNCCREAVKLLRKSTEQTSAILNVSTVAVPWAIEGQLAYSASKSAVEQLVRVMSKELSTFGIRVNGIGLPPVHTMLTRTVPRPKIDTLIARQAISRQCTTADIVGPVEFLIGRQSEFITGETLFLGGVH</sequence>
<dbReference type="Pfam" id="PF13561">
    <property type="entry name" value="adh_short_C2"/>
    <property type="match status" value="1"/>
</dbReference>
<comment type="similarity">
    <text evidence="1">Belongs to the short-chain dehydrogenases/reductases (SDR) family.</text>
</comment>
<dbReference type="PRINTS" id="PR00081">
    <property type="entry name" value="GDHRDH"/>
</dbReference>
<keyword evidence="2" id="KW-0560">Oxidoreductase</keyword>
<dbReference type="PANTHER" id="PTHR43669">
    <property type="entry name" value="5-KETO-D-GLUCONATE 5-REDUCTASE"/>
    <property type="match status" value="1"/>
</dbReference>